<evidence type="ECO:0000259" key="1">
    <source>
        <dbReference type="Pfam" id="PF17900"/>
    </source>
</evidence>
<dbReference type="GO" id="GO:0006508">
    <property type="term" value="P:proteolysis"/>
    <property type="evidence" value="ECO:0007669"/>
    <property type="project" value="TreeGrafter"/>
</dbReference>
<reference evidence="2 3" key="1">
    <citation type="submission" date="2014-03" db="EMBL/GenBank/DDBJ databases">
        <title>Draft genome of the hookworm Oesophagostomum dentatum.</title>
        <authorList>
            <person name="Mitreva M."/>
        </authorList>
    </citation>
    <scope>NUCLEOTIDE SEQUENCE [LARGE SCALE GENOMIC DNA]</scope>
    <source>
        <strain evidence="2 3">OD-Hann</strain>
    </source>
</reference>
<sequence length="235" mass="27242">MVVSEYYLKIRMYYPAPGITYQEDRNMTFDGYVSMPAIVRKPTSVLTLNMLNIQVQEVEVKNVFEQRLNIIGTSYDETKQQFSITLDKPLRVGSIAMISITYSGLINPSTDGGLFYTYYYNSNNEPVFMVATQLAPMDARRLFPCMDEPEYKAVRSFGWTGQKDYLKFSAETAGKCLYQMGKVTKIKFKMEKCDHLGLPELSFNAMENYGLVIYRHHLIAINFKVHLWKFHFSIK</sequence>
<evidence type="ECO:0000313" key="3">
    <source>
        <dbReference type="Proteomes" id="UP000053660"/>
    </source>
</evidence>
<dbReference type="PANTHER" id="PTHR11533:SF293">
    <property type="entry name" value="AMINOPEPTIDASE-2-RELATED"/>
    <property type="match status" value="1"/>
</dbReference>
<dbReference type="InterPro" id="IPR045357">
    <property type="entry name" value="Aminopeptidase_N-like_N"/>
</dbReference>
<dbReference type="GO" id="GO:0005615">
    <property type="term" value="C:extracellular space"/>
    <property type="evidence" value="ECO:0007669"/>
    <property type="project" value="TreeGrafter"/>
</dbReference>
<dbReference type="Pfam" id="PF17900">
    <property type="entry name" value="Peptidase_M1_N"/>
    <property type="match status" value="1"/>
</dbReference>
<dbReference type="PANTHER" id="PTHR11533">
    <property type="entry name" value="PROTEASE M1 ZINC METALLOPROTEASE"/>
    <property type="match status" value="1"/>
</dbReference>
<dbReference type="OrthoDB" id="5868348at2759"/>
<accession>A0A0B1SLN3</accession>
<feature type="domain" description="Aminopeptidase N-like N-terminal" evidence="1">
    <location>
        <begin position="8"/>
        <end position="171"/>
    </location>
</feature>
<dbReference type="GO" id="GO:0042277">
    <property type="term" value="F:peptide binding"/>
    <property type="evidence" value="ECO:0007669"/>
    <property type="project" value="TreeGrafter"/>
</dbReference>
<dbReference type="Proteomes" id="UP000053660">
    <property type="component" value="Unassembled WGS sequence"/>
</dbReference>
<dbReference type="SUPFAM" id="SSF55486">
    <property type="entry name" value="Metalloproteases ('zincins'), catalytic domain"/>
    <property type="match status" value="1"/>
</dbReference>
<dbReference type="GO" id="GO:0016020">
    <property type="term" value="C:membrane"/>
    <property type="evidence" value="ECO:0007669"/>
    <property type="project" value="TreeGrafter"/>
</dbReference>
<dbReference type="GO" id="GO:0008270">
    <property type="term" value="F:zinc ion binding"/>
    <property type="evidence" value="ECO:0007669"/>
    <property type="project" value="InterPro"/>
</dbReference>
<dbReference type="EMBL" id="KN570156">
    <property type="protein sequence ID" value="KHJ84100.1"/>
    <property type="molecule type" value="Genomic_DNA"/>
</dbReference>
<dbReference type="GO" id="GO:0043171">
    <property type="term" value="P:peptide catabolic process"/>
    <property type="evidence" value="ECO:0007669"/>
    <property type="project" value="TreeGrafter"/>
</dbReference>
<gene>
    <name evidence="2" type="ORF">OESDEN_16190</name>
</gene>
<dbReference type="Gene3D" id="2.60.40.1730">
    <property type="entry name" value="tricorn interacting facor f3 domain"/>
    <property type="match status" value="1"/>
</dbReference>
<dbReference type="GO" id="GO:0005737">
    <property type="term" value="C:cytoplasm"/>
    <property type="evidence" value="ECO:0007669"/>
    <property type="project" value="TreeGrafter"/>
</dbReference>
<organism evidence="2 3">
    <name type="scientific">Oesophagostomum dentatum</name>
    <name type="common">Nodular worm</name>
    <dbReference type="NCBI Taxonomy" id="61180"/>
    <lineage>
        <taxon>Eukaryota</taxon>
        <taxon>Metazoa</taxon>
        <taxon>Ecdysozoa</taxon>
        <taxon>Nematoda</taxon>
        <taxon>Chromadorea</taxon>
        <taxon>Rhabditida</taxon>
        <taxon>Rhabditina</taxon>
        <taxon>Rhabditomorpha</taxon>
        <taxon>Strongyloidea</taxon>
        <taxon>Strongylidae</taxon>
        <taxon>Oesophagostomum</taxon>
    </lineage>
</organism>
<dbReference type="AlphaFoldDB" id="A0A0B1SLN3"/>
<protein>
    <submittedName>
        <fullName evidence="2">Peptidase family M1</fullName>
    </submittedName>
</protein>
<evidence type="ECO:0000313" key="2">
    <source>
        <dbReference type="EMBL" id="KHJ84100.1"/>
    </source>
</evidence>
<dbReference type="SUPFAM" id="SSF63737">
    <property type="entry name" value="Leukotriene A4 hydrolase N-terminal domain"/>
    <property type="match status" value="1"/>
</dbReference>
<name>A0A0B1SLN3_OESDE</name>
<dbReference type="InterPro" id="IPR050344">
    <property type="entry name" value="Peptidase_M1_aminopeptidases"/>
</dbReference>
<dbReference type="InterPro" id="IPR042097">
    <property type="entry name" value="Aminopeptidase_N-like_N_sf"/>
</dbReference>
<keyword evidence="3" id="KW-1185">Reference proteome</keyword>
<proteinExistence type="predicted"/>
<dbReference type="GO" id="GO:0070006">
    <property type="term" value="F:metalloaminopeptidase activity"/>
    <property type="evidence" value="ECO:0007669"/>
    <property type="project" value="TreeGrafter"/>
</dbReference>